<dbReference type="InterPro" id="IPR022742">
    <property type="entry name" value="Hydrolase_4"/>
</dbReference>
<dbReference type="Gene3D" id="3.40.50.1820">
    <property type="entry name" value="alpha/beta hydrolase"/>
    <property type="match status" value="1"/>
</dbReference>
<dbReference type="PANTHER" id="PTHR11614">
    <property type="entry name" value="PHOSPHOLIPASE-RELATED"/>
    <property type="match status" value="1"/>
</dbReference>
<dbReference type="EMBL" id="CP081071">
    <property type="protein sequence ID" value="UWQ55961.1"/>
    <property type="molecule type" value="Genomic_DNA"/>
</dbReference>
<evidence type="ECO:0000313" key="3">
    <source>
        <dbReference type="Proteomes" id="UP001058713"/>
    </source>
</evidence>
<dbReference type="KEGG" id="lcae:K3721_19195"/>
<reference evidence="2" key="1">
    <citation type="submission" date="2021-08" db="EMBL/GenBank/DDBJ databases">
        <authorList>
            <person name="Nwanade C."/>
            <person name="Wang M."/>
            <person name="Masoudi A."/>
            <person name="Yu Z."/>
            <person name="Liu J."/>
        </authorList>
    </citation>
    <scope>NUCLEOTIDE SEQUENCE</scope>
    <source>
        <strain evidence="2">S122</strain>
        <plasmid evidence="2">unnamed1</plasmid>
    </source>
</reference>
<name>A0A9Q9HK69_LEICA</name>
<dbReference type="InterPro" id="IPR029058">
    <property type="entry name" value="AB_hydrolase_fold"/>
</dbReference>
<dbReference type="GO" id="GO:0016787">
    <property type="term" value="F:hydrolase activity"/>
    <property type="evidence" value="ECO:0007669"/>
    <property type="project" value="UniProtKB-KW"/>
</dbReference>
<evidence type="ECO:0000313" key="2">
    <source>
        <dbReference type="EMBL" id="UWQ55961.1"/>
    </source>
</evidence>
<accession>A0A9Q9HK69</accession>
<gene>
    <name evidence="2" type="ORF">K3721_19195</name>
</gene>
<keyword evidence="2" id="KW-0378">Hydrolase</keyword>
<geneLocation type="plasmid" evidence="2 3">
    <name>unnamed1</name>
</geneLocation>
<dbReference type="InterPro" id="IPR051044">
    <property type="entry name" value="MAG_DAG_Lipase"/>
</dbReference>
<dbReference type="Pfam" id="PF12146">
    <property type="entry name" value="Hydrolase_4"/>
    <property type="match status" value="1"/>
</dbReference>
<organism evidence="2 3">
    <name type="scientific">Leisingera caerulea</name>
    <name type="common">Phaeobacter caeruleus</name>
    <dbReference type="NCBI Taxonomy" id="506591"/>
    <lineage>
        <taxon>Bacteria</taxon>
        <taxon>Pseudomonadati</taxon>
        <taxon>Pseudomonadota</taxon>
        <taxon>Alphaproteobacteria</taxon>
        <taxon>Rhodobacterales</taxon>
        <taxon>Roseobacteraceae</taxon>
        <taxon>Leisingera</taxon>
    </lineage>
</organism>
<protein>
    <submittedName>
        <fullName evidence="2">Alpha/beta hydrolase</fullName>
    </submittedName>
</protein>
<feature type="domain" description="Serine aminopeptidase S33" evidence="1">
    <location>
        <begin position="41"/>
        <end position="292"/>
    </location>
</feature>
<keyword evidence="2" id="KW-0614">Plasmid</keyword>
<sequence>MLPAPLEHEIAEAPKDGVAYWIQADDGTRLRVGLWKGKDAQKGTILVFPGRSEYIEKYGRTVSGLQKLGYTALVIDWRGQGLADRAADDPMAGHVVRFSDFHKDVAAMTKAAQDLDLPKPWYLIGHSLGACIGLRAISEGLPVSACAFTGPMWNINLPAVKRAAAWPLSWAAQTIGKGHVYAPGTDGKSYVLSTAFEDNRLTNDPEMYQYFINQATTLKQHQIGGPSLGWLFQTLKETKAVSKLPSPKIPCLTFCGDQDVVVDLPAIQDRMSKWPGGRLELIENARHDVFSEVPQVRERVMTEIAKLFTPASNQPAVAAR</sequence>
<evidence type="ECO:0000259" key="1">
    <source>
        <dbReference type="Pfam" id="PF12146"/>
    </source>
</evidence>
<dbReference type="SUPFAM" id="SSF53474">
    <property type="entry name" value="alpha/beta-Hydrolases"/>
    <property type="match status" value="1"/>
</dbReference>
<dbReference type="AlphaFoldDB" id="A0A9Q9HK69"/>
<dbReference type="RefSeq" id="WP_259972746.1">
    <property type="nucleotide sequence ID" value="NZ_CP081071.1"/>
</dbReference>
<proteinExistence type="predicted"/>
<dbReference type="Proteomes" id="UP001058713">
    <property type="component" value="Plasmid unnamed1"/>
</dbReference>